<accession>A0A9I9EGZ1</accession>
<organism evidence="1">
    <name type="scientific">Cucumis melo</name>
    <name type="common">Muskmelon</name>
    <dbReference type="NCBI Taxonomy" id="3656"/>
    <lineage>
        <taxon>Eukaryota</taxon>
        <taxon>Viridiplantae</taxon>
        <taxon>Streptophyta</taxon>
        <taxon>Embryophyta</taxon>
        <taxon>Tracheophyta</taxon>
        <taxon>Spermatophyta</taxon>
        <taxon>Magnoliopsida</taxon>
        <taxon>eudicotyledons</taxon>
        <taxon>Gunneridae</taxon>
        <taxon>Pentapetalae</taxon>
        <taxon>rosids</taxon>
        <taxon>fabids</taxon>
        <taxon>Cucurbitales</taxon>
        <taxon>Cucurbitaceae</taxon>
        <taxon>Benincaseae</taxon>
        <taxon>Cucumis</taxon>
    </lineage>
</organism>
<evidence type="ECO:0000313" key="1">
    <source>
        <dbReference type="EnsemblPlants" id="MELO3C033332.2.1"/>
    </source>
</evidence>
<sequence>MILGSRGLYSSIHINQQYGTPNWQVVIICYNSQRYLGHGPDTLPQPLNASHLYALRMQVQECKQETTDVTSFFKKLSLIEMKLVCKDEVFHVEDVEAKITMTLSIFQLRWFIEMEYIYKKEKVECGRIETSKFRTKNEWVLRCIAWPSTEGRSFIHIPIGEDKQEWKSFGKMLGDFKDIHEYKIWFSSQTKFNTISKQPIKSMKGSYAEIA</sequence>
<proteinExistence type="predicted"/>
<name>A0A9I9EGZ1_CUCME</name>
<dbReference type="EnsemblPlants" id="MELO3C033332.2.1">
    <property type="protein sequence ID" value="MELO3C033332.2.1"/>
    <property type="gene ID" value="MELO3C033332.2"/>
</dbReference>
<dbReference type="AlphaFoldDB" id="A0A9I9EGZ1"/>
<protein>
    <submittedName>
        <fullName evidence="1">Uncharacterized protein</fullName>
    </submittedName>
</protein>
<dbReference type="Gramene" id="MELO3C033332.2.1">
    <property type="protein sequence ID" value="MELO3C033332.2.1"/>
    <property type="gene ID" value="MELO3C033332.2"/>
</dbReference>
<reference evidence="1" key="1">
    <citation type="submission" date="2023-03" db="UniProtKB">
        <authorList>
            <consortium name="EnsemblPlants"/>
        </authorList>
    </citation>
    <scope>IDENTIFICATION</scope>
</reference>